<dbReference type="EMBL" id="BGPR01086076">
    <property type="protein sequence ID" value="GBM02007.1"/>
    <property type="molecule type" value="Genomic_DNA"/>
</dbReference>
<comment type="caution">
    <text evidence="2">The sequence shown here is derived from an EMBL/GenBank/DDBJ whole genome shotgun (WGS) entry which is preliminary data.</text>
</comment>
<accession>A0A4Y2CE37</accession>
<evidence type="ECO:0000259" key="1">
    <source>
        <dbReference type="Pfam" id="PF07530"/>
    </source>
</evidence>
<gene>
    <name evidence="2" type="ORF">AVEN_184706_1</name>
</gene>
<organism evidence="2 3">
    <name type="scientific">Araneus ventricosus</name>
    <name type="common">Orbweaver spider</name>
    <name type="synonym">Epeira ventricosa</name>
    <dbReference type="NCBI Taxonomy" id="182803"/>
    <lineage>
        <taxon>Eukaryota</taxon>
        <taxon>Metazoa</taxon>
        <taxon>Ecdysozoa</taxon>
        <taxon>Arthropoda</taxon>
        <taxon>Chelicerata</taxon>
        <taxon>Arachnida</taxon>
        <taxon>Araneae</taxon>
        <taxon>Araneomorphae</taxon>
        <taxon>Entelegynae</taxon>
        <taxon>Araneoidea</taxon>
        <taxon>Araneidae</taxon>
        <taxon>Araneus</taxon>
    </lineage>
</organism>
<keyword evidence="3" id="KW-1185">Reference proteome</keyword>
<reference evidence="2 3" key="1">
    <citation type="journal article" date="2019" name="Sci. Rep.">
        <title>Orb-weaving spider Araneus ventricosus genome elucidates the spidroin gene catalogue.</title>
        <authorList>
            <person name="Kono N."/>
            <person name="Nakamura H."/>
            <person name="Ohtoshi R."/>
            <person name="Moran D.A.P."/>
            <person name="Shinohara A."/>
            <person name="Yoshida Y."/>
            <person name="Fujiwara M."/>
            <person name="Mori M."/>
            <person name="Tomita M."/>
            <person name="Arakawa K."/>
        </authorList>
    </citation>
    <scope>NUCLEOTIDE SEQUENCE [LARGE SCALE GENOMIC DNA]</scope>
</reference>
<sequence length="281" mass="32454">MEYYVIVPKWERPIKVVIRNLPRDTRPQEIKGFLENFHKLKVDKVVQLIKLRTKRPLPLFQVTLPNEEQNKKIWDIENVCYMKVEIQRFQRRTGALQCFNCNHHHHAAAACQLSPRCLKCGGPHSHLQCTENFELNQEGKIKNPVCINCGETGHLASWRGCKMFPKTAVNNYRQVKSSRRVDPKISYSAITRENHNRDNASIRDNISVYSEHDDMGISQPEVSVTVTPQKVDALKDIIYILNEFKRIFGKTDFNGIVQKLKSTDNDVDKIQVIVNSLSLST</sequence>
<dbReference type="InterPro" id="IPR006579">
    <property type="entry name" value="Pre_C2HC_dom"/>
</dbReference>
<dbReference type="OrthoDB" id="8054297at2759"/>
<name>A0A4Y2CE37_ARAVE</name>
<feature type="domain" description="Pre-C2HC" evidence="1">
    <location>
        <begin position="38"/>
        <end position="92"/>
    </location>
</feature>
<dbReference type="AlphaFoldDB" id="A0A4Y2CE37"/>
<proteinExistence type="predicted"/>
<evidence type="ECO:0000313" key="2">
    <source>
        <dbReference type="EMBL" id="GBM02007.1"/>
    </source>
</evidence>
<evidence type="ECO:0000313" key="3">
    <source>
        <dbReference type="Proteomes" id="UP000499080"/>
    </source>
</evidence>
<dbReference type="Pfam" id="PF07530">
    <property type="entry name" value="PRE_C2HC"/>
    <property type="match status" value="1"/>
</dbReference>
<dbReference type="Proteomes" id="UP000499080">
    <property type="component" value="Unassembled WGS sequence"/>
</dbReference>
<protein>
    <recommendedName>
        <fullName evidence="1">Pre-C2HC domain-containing protein</fullName>
    </recommendedName>
</protein>